<accession>A0ACB9PJC5</accession>
<evidence type="ECO:0000313" key="2">
    <source>
        <dbReference type="Proteomes" id="UP000828941"/>
    </source>
</evidence>
<dbReference type="Proteomes" id="UP000828941">
    <property type="component" value="Chromosome 4"/>
</dbReference>
<keyword evidence="2" id="KW-1185">Reference proteome</keyword>
<dbReference type="EMBL" id="CM039429">
    <property type="protein sequence ID" value="KAI4348867.1"/>
    <property type="molecule type" value="Genomic_DNA"/>
</dbReference>
<reference evidence="1 2" key="1">
    <citation type="journal article" date="2022" name="DNA Res.">
        <title>Chromosomal-level genome assembly of the orchid tree Bauhinia variegata (Leguminosae; Cercidoideae) supports the allotetraploid origin hypothesis of Bauhinia.</title>
        <authorList>
            <person name="Zhong Y."/>
            <person name="Chen Y."/>
            <person name="Zheng D."/>
            <person name="Pang J."/>
            <person name="Liu Y."/>
            <person name="Luo S."/>
            <person name="Meng S."/>
            <person name="Qian L."/>
            <person name="Wei D."/>
            <person name="Dai S."/>
            <person name="Zhou R."/>
        </authorList>
    </citation>
    <scope>NUCLEOTIDE SEQUENCE [LARGE SCALE GENOMIC DNA]</scope>
    <source>
        <strain evidence="1">BV-YZ2020</strain>
    </source>
</reference>
<comment type="caution">
    <text evidence="1">The sequence shown here is derived from an EMBL/GenBank/DDBJ whole genome shotgun (WGS) entry which is preliminary data.</text>
</comment>
<proteinExistence type="predicted"/>
<protein>
    <submittedName>
        <fullName evidence="1">Uncharacterized protein</fullName>
    </submittedName>
</protein>
<organism evidence="1 2">
    <name type="scientific">Bauhinia variegata</name>
    <name type="common">Purple orchid tree</name>
    <name type="synonym">Phanera variegata</name>
    <dbReference type="NCBI Taxonomy" id="167791"/>
    <lineage>
        <taxon>Eukaryota</taxon>
        <taxon>Viridiplantae</taxon>
        <taxon>Streptophyta</taxon>
        <taxon>Embryophyta</taxon>
        <taxon>Tracheophyta</taxon>
        <taxon>Spermatophyta</taxon>
        <taxon>Magnoliopsida</taxon>
        <taxon>eudicotyledons</taxon>
        <taxon>Gunneridae</taxon>
        <taxon>Pentapetalae</taxon>
        <taxon>rosids</taxon>
        <taxon>fabids</taxon>
        <taxon>Fabales</taxon>
        <taxon>Fabaceae</taxon>
        <taxon>Cercidoideae</taxon>
        <taxon>Cercideae</taxon>
        <taxon>Bauhiniinae</taxon>
        <taxon>Bauhinia</taxon>
    </lineage>
</organism>
<evidence type="ECO:0000313" key="1">
    <source>
        <dbReference type="EMBL" id="KAI4348867.1"/>
    </source>
</evidence>
<sequence length="333" mass="36371">MAMQTFSFKEHEGIVPNSLGQLSSASSGPWWNAFGSQSIYGESYGPVKTFSLEHTNNYVDQLAATPTKPAGRGAEPLFDKGHTTQFTIFPDDCKMSADAQKPQTAISLQSSVPDSRARFELGFNQPLICAKYPYMDQFYGLFSAYGPQVSGRIMLPLNLTSDDGPIYVNAKQYHGIIRRRQSRAKAVLENKLSKRRTPYMHESRHLHAMRRPRGCGGRFLNTRNHNNENGKSGSEVNRSGERQLKSSGSQSSEVLQSEGGTLNSSKETNGSSPNISGSEVTSSMYSRRGLDGFTVSHLGSAVHSLTDMLDGGRGIVMPTKWVAAGGNCCNLNV</sequence>
<gene>
    <name evidence="1" type="ORF">L6164_009536</name>
</gene>
<name>A0ACB9PJC5_BAUVA</name>